<proteinExistence type="predicted"/>
<keyword evidence="1" id="KW-1133">Transmembrane helix</keyword>
<keyword evidence="1" id="KW-0472">Membrane</keyword>
<dbReference type="AlphaFoldDB" id="A0A291QUY8"/>
<dbReference type="OrthoDB" id="1493032at2"/>
<feature type="transmembrane region" description="Helical" evidence="1">
    <location>
        <begin position="6"/>
        <end position="23"/>
    </location>
</feature>
<evidence type="ECO:0000313" key="3">
    <source>
        <dbReference type="Proteomes" id="UP000220133"/>
    </source>
</evidence>
<dbReference type="KEGG" id="cbae:COR50_12135"/>
<evidence type="ECO:0000256" key="1">
    <source>
        <dbReference type="SAM" id="Phobius"/>
    </source>
</evidence>
<protein>
    <submittedName>
        <fullName evidence="2">Uncharacterized protein</fullName>
    </submittedName>
</protein>
<sequence>MSQEKLLYIVLGVGAAFLIFITVKDLIKKPKNLVDKDTDTAKASAGSHSQVLSLKLQAYERMVLLVDRLTPQNLISRLYTSGMTVNDMHQVLVHTIKTEFEHNITQQIYVSAASWDAVKTMKDQTIALIHHVAASFPGDAPALELNKKLLELFSQTQDGATASDIVSSILNDEAKKIMV</sequence>
<dbReference type="Pfam" id="PF25589">
    <property type="entry name" value="DUF7935"/>
    <property type="match status" value="1"/>
</dbReference>
<keyword evidence="3" id="KW-1185">Reference proteome</keyword>
<accession>A0A291QUY8</accession>
<dbReference type="RefSeq" id="WP_098194226.1">
    <property type="nucleotide sequence ID" value="NZ_CP023777.1"/>
</dbReference>
<dbReference type="EMBL" id="CP023777">
    <property type="protein sequence ID" value="ATL47849.1"/>
    <property type="molecule type" value="Genomic_DNA"/>
</dbReference>
<evidence type="ECO:0000313" key="2">
    <source>
        <dbReference type="EMBL" id="ATL47849.1"/>
    </source>
</evidence>
<dbReference type="Proteomes" id="UP000220133">
    <property type="component" value="Chromosome"/>
</dbReference>
<name>A0A291QUY8_9BACT</name>
<dbReference type="InterPro" id="IPR057695">
    <property type="entry name" value="DUF7935"/>
</dbReference>
<reference evidence="2 3" key="1">
    <citation type="submission" date="2017-10" db="EMBL/GenBank/DDBJ databases">
        <title>Paenichitinophaga pekingensis gen. nov., sp. nov., isolated from activated sludge.</title>
        <authorList>
            <person name="Jin D."/>
            <person name="Kong X."/>
            <person name="Deng Y."/>
            <person name="Bai Z."/>
        </authorList>
    </citation>
    <scope>NUCLEOTIDE SEQUENCE [LARGE SCALE GENOMIC DNA]</scope>
    <source>
        <strain evidence="2 3">13</strain>
    </source>
</reference>
<keyword evidence="1" id="KW-0812">Transmembrane</keyword>
<gene>
    <name evidence="2" type="ORF">COR50_12135</name>
</gene>
<organism evidence="2 3">
    <name type="scientific">Chitinophaga caeni</name>
    <dbReference type="NCBI Taxonomy" id="2029983"/>
    <lineage>
        <taxon>Bacteria</taxon>
        <taxon>Pseudomonadati</taxon>
        <taxon>Bacteroidota</taxon>
        <taxon>Chitinophagia</taxon>
        <taxon>Chitinophagales</taxon>
        <taxon>Chitinophagaceae</taxon>
        <taxon>Chitinophaga</taxon>
    </lineage>
</organism>